<dbReference type="Gene3D" id="2.30.30.30">
    <property type="match status" value="1"/>
</dbReference>
<dbReference type="InterPro" id="IPR041982">
    <property type="entry name" value="Ribosomal_eS4_KOW"/>
</dbReference>
<dbReference type="ExpressionAtlas" id="A0A3L6DHR3">
    <property type="expression patterns" value="baseline and differential"/>
</dbReference>
<dbReference type="CDD" id="cd06087">
    <property type="entry name" value="KOW_RPS4"/>
    <property type="match status" value="1"/>
</dbReference>
<reference evidence="3" key="1">
    <citation type="journal article" date="2018" name="Nat. Genet.">
        <title>Extensive intraspecific gene order and gene structural variations between Mo17 and other maize genomes.</title>
        <authorList>
            <person name="Sun S."/>
            <person name="Zhou Y."/>
            <person name="Chen J."/>
            <person name="Shi J."/>
            <person name="Zhao H."/>
            <person name="Zhao H."/>
            <person name="Song W."/>
            <person name="Zhang M."/>
            <person name="Cui Y."/>
            <person name="Dong X."/>
            <person name="Liu H."/>
            <person name="Ma X."/>
            <person name="Jiao Y."/>
            <person name="Wang B."/>
            <person name="Wei X."/>
            <person name="Stein J.C."/>
            <person name="Glaubitz J.C."/>
            <person name="Lu F."/>
            <person name="Yu G."/>
            <person name="Liang C."/>
            <person name="Fengler K."/>
            <person name="Li B."/>
            <person name="Rafalski A."/>
            <person name="Schnable P.S."/>
            <person name="Ware D.H."/>
            <person name="Buckler E.S."/>
            <person name="Lai J."/>
        </authorList>
    </citation>
    <scope>NUCLEOTIDE SEQUENCE [LARGE SCALE GENOMIC DNA]</scope>
    <source>
        <tissue evidence="3">Seedling</tissue>
    </source>
</reference>
<keyword evidence="3" id="KW-0689">Ribosomal protein</keyword>
<dbReference type="Proteomes" id="UP000251960">
    <property type="component" value="Chromosome 9"/>
</dbReference>
<gene>
    <name evidence="3" type="primary">RPS4_4</name>
    <name evidence="3" type="ORF">Zm00014a_023860</name>
</gene>
<dbReference type="FunFam" id="2.30.30.30:FF:000031">
    <property type="entry name" value="40S ribosomal protein S4-3"/>
    <property type="match status" value="1"/>
</dbReference>
<dbReference type="PANTHER" id="PTHR11581">
    <property type="entry name" value="30S/40S RIBOSOMAL PROTEIN S4"/>
    <property type="match status" value="1"/>
</dbReference>
<dbReference type="PANTHER" id="PTHR11581:SF44">
    <property type="entry name" value="RIBOSOMAL PROTEIN S4E CENTRAL REGION DOMAIN-CONTAINING PROTEIN"/>
    <property type="match status" value="1"/>
</dbReference>
<organism evidence="3">
    <name type="scientific">Zea mays</name>
    <name type="common">Maize</name>
    <dbReference type="NCBI Taxonomy" id="4577"/>
    <lineage>
        <taxon>Eukaryota</taxon>
        <taxon>Viridiplantae</taxon>
        <taxon>Streptophyta</taxon>
        <taxon>Embryophyta</taxon>
        <taxon>Tracheophyta</taxon>
        <taxon>Spermatophyta</taxon>
        <taxon>Magnoliopsida</taxon>
        <taxon>Liliopsida</taxon>
        <taxon>Poales</taxon>
        <taxon>Poaceae</taxon>
        <taxon>PACMAD clade</taxon>
        <taxon>Panicoideae</taxon>
        <taxon>Andropogonodae</taxon>
        <taxon>Andropogoneae</taxon>
        <taxon>Tripsacinae</taxon>
        <taxon>Zea</taxon>
    </lineage>
</organism>
<dbReference type="GO" id="GO:0003735">
    <property type="term" value="F:structural constituent of ribosome"/>
    <property type="evidence" value="ECO:0007669"/>
    <property type="project" value="InterPro"/>
</dbReference>
<accession>A0A3L6DHR3</accession>
<sequence length="308" mass="33741">MSSERADEVIFEEEEDDGQATCPEEPHLSLAAWRAAGNPHRCTDGALAKASVLLYPKTLGSCAVFSVSVPLSKSFAQKVSSEARKAVELKAFSKCDNTSDALSTTTLIVDSKPLTARARYKATVGAIAQNGYYVAYDGWGNRKECAAVRGCAGERMHGAAGVEVAVLHQIDFLHTKKLQVNAEESSDDLANPPKVEEKLGAIPHGLSTDSEEQELLESLVEADTRRQERAKKMEEKKVYLQLYEAMEALVKIDLETNKIMDFIKFDVDNVVMVTGGRNTGRVGVIKNREKHKGSFETIHVLLGAFCYV</sequence>
<protein>
    <submittedName>
        <fullName evidence="3">40S ribosomal protein S4</fullName>
    </submittedName>
</protein>
<feature type="compositionally biased region" description="Acidic residues" evidence="1">
    <location>
        <begin position="9"/>
        <end position="18"/>
    </location>
</feature>
<proteinExistence type="predicted"/>
<feature type="domain" description="KOW" evidence="2">
    <location>
        <begin position="267"/>
        <end position="300"/>
    </location>
</feature>
<dbReference type="GO" id="GO:0005840">
    <property type="term" value="C:ribosome"/>
    <property type="evidence" value="ECO:0007669"/>
    <property type="project" value="UniProtKB-KW"/>
</dbReference>
<evidence type="ECO:0000256" key="1">
    <source>
        <dbReference type="SAM" id="MobiDB-lite"/>
    </source>
</evidence>
<evidence type="ECO:0000259" key="2">
    <source>
        <dbReference type="Pfam" id="PF00467"/>
    </source>
</evidence>
<dbReference type="InterPro" id="IPR014722">
    <property type="entry name" value="Rib_uL2_dom2"/>
</dbReference>
<name>A0A3L6DHR3_MAIZE</name>
<feature type="region of interest" description="Disordered" evidence="1">
    <location>
        <begin position="1"/>
        <end position="22"/>
    </location>
</feature>
<dbReference type="GO" id="GO:0006412">
    <property type="term" value="P:translation"/>
    <property type="evidence" value="ECO:0007669"/>
    <property type="project" value="InterPro"/>
</dbReference>
<keyword evidence="3" id="KW-0687">Ribonucleoprotein</keyword>
<dbReference type="Pfam" id="PF00467">
    <property type="entry name" value="KOW"/>
    <property type="match status" value="1"/>
</dbReference>
<comment type="caution">
    <text evidence="3">The sequence shown here is derived from an EMBL/GenBank/DDBJ whole genome shotgun (WGS) entry which is preliminary data.</text>
</comment>
<dbReference type="InterPro" id="IPR005824">
    <property type="entry name" value="KOW"/>
</dbReference>
<evidence type="ECO:0000313" key="3">
    <source>
        <dbReference type="EMBL" id="PWZ07747.1"/>
    </source>
</evidence>
<dbReference type="AlphaFoldDB" id="A0A3L6DHR3"/>
<dbReference type="InterPro" id="IPR000876">
    <property type="entry name" value="Ribosomal_eS4"/>
</dbReference>
<dbReference type="EMBL" id="NCVQ01000010">
    <property type="protein sequence ID" value="PWZ07747.1"/>
    <property type="molecule type" value="Genomic_DNA"/>
</dbReference>